<dbReference type="AlphaFoldDB" id="A0A8H3J6B1"/>
<name>A0A8H3J6B1_9LECA</name>
<protein>
    <submittedName>
        <fullName evidence="1">Uncharacterized protein</fullName>
    </submittedName>
</protein>
<organism evidence="1 2">
    <name type="scientific">Alectoria fallacina</name>
    <dbReference type="NCBI Taxonomy" id="1903189"/>
    <lineage>
        <taxon>Eukaryota</taxon>
        <taxon>Fungi</taxon>
        <taxon>Dikarya</taxon>
        <taxon>Ascomycota</taxon>
        <taxon>Pezizomycotina</taxon>
        <taxon>Lecanoromycetes</taxon>
        <taxon>OSLEUM clade</taxon>
        <taxon>Lecanoromycetidae</taxon>
        <taxon>Lecanorales</taxon>
        <taxon>Lecanorineae</taxon>
        <taxon>Parmeliaceae</taxon>
        <taxon>Alectoria</taxon>
    </lineage>
</organism>
<keyword evidence="2" id="KW-1185">Reference proteome</keyword>
<accession>A0A8H3J6B1</accession>
<gene>
    <name evidence="1" type="ORF">ALECFALPRED_009175</name>
</gene>
<dbReference type="EMBL" id="CAJPDR010000666">
    <property type="protein sequence ID" value="CAF9941533.1"/>
    <property type="molecule type" value="Genomic_DNA"/>
</dbReference>
<dbReference type="Proteomes" id="UP000664203">
    <property type="component" value="Unassembled WGS sequence"/>
</dbReference>
<proteinExistence type="predicted"/>
<reference evidence="1" key="1">
    <citation type="submission" date="2021-03" db="EMBL/GenBank/DDBJ databases">
        <authorList>
            <person name="Tagirdzhanova G."/>
        </authorList>
    </citation>
    <scope>NUCLEOTIDE SEQUENCE</scope>
</reference>
<evidence type="ECO:0000313" key="1">
    <source>
        <dbReference type="EMBL" id="CAF9941533.1"/>
    </source>
</evidence>
<dbReference type="OrthoDB" id="5308396at2759"/>
<evidence type="ECO:0000313" key="2">
    <source>
        <dbReference type="Proteomes" id="UP000664203"/>
    </source>
</evidence>
<comment type="caution">
    <text evidence="1">The sequence shown here is derived from an EMBL/GenBank/DDBJ whole genome shotgun (WGS) entry which is preliminary data.</text>
</comment>
<sequence>MEQSKPRAKGPPMRQACWSKSHHQSQLPLFAGLTNLLDMGHQAAANETRVASDGAQTKNLFGVDRDETKIAQAAIDYRLEDHQVSDMESIKALLRNFLDDVNEPQTERSSYFDGLLSQWLSIWRTDRTHSILVYVLGDRSEQYGNRTLDFKDLDDIDKVKTRFLEQQCLQHGVCLYLSKMTSAINTNPNDALEVKMAINLHEIRDLSGALRINKPVSARRESLIQQSILKERYHQQIARQNPYPSPTENASPRQIDTAKSFQDWVLVIMPEGYQFKFLTDNADPEELHDWIKTQSASIQLLEKDLAAADPNLRWGLTLACEAQLKNISMWLETFHGPNSSHQDLQESVRQSGMLETVFHASLRLQDADLVQKAVALGPRRLSLTMWEEVGSTMELSHFPLYQNSLNQTLLNIDSLQDRYIVLHSIRVGFEKQNLPQESKETIYDWIQDRIEQSFNEIGRVEENDGAILVLIAKRFARPTIVNRIVDFAARHSSHLAFAIEFAFSLYDELVANTMDAGSVRYALAAILSITIPTLCMQGSHDWSLPQGFQNSASVNALSQDSQMLQADRMARLVRCCLTVGLYNEEHALLRHMWVVASVADTPTLQNVFLPYLKLLLVVMRDHHIPLTKQIYQWQFQQVISLFITRFIGKEPKPLSADLNCPPLGCANPSRPYGCPTCLELDAFLVDPRRKSADVKGGIDAPEHVATQIQGTDYLQMTVVSHSAAQMQSTIRITKNITKSEESDARHDLWKEKVMKANDMIQAICGDAEWKILLGEKYDECMGLKAVRADEDSHCNVY</sequence>